<evidence type="ECO:0000256" key="5">
    <source>
        <dbReference type="SAM" id="SignalP"/>
    </source>
</evidence>
<dbReference type="Gene3D" id="2.170.130.10">
    <property type="entry name" value="TonB-dependent receptor, plug domain"/>
    <property type="match status" value="1"/>
</dbReference>
<comment type="caution">
    <text evidence="8">The sequence shown here is derived from an EMBL/GenBank/DDBJ whole genome shotgun (WGS) entry which is preliminary data.</text>
</comment>
<evidence type="ECO:0000313" key="8">
    <source>
        <dbReference type="EMBL" id="GGA85482.1"/>
    </source>
</evidence>
<dbReference type="Proteomes" id="UP000619743">
    <property type="component" value="Unassembled WGS sequence"/>
</dbReference>
<keyword evidence="4" id="KW-0798">TonB box</keyword>
<reference evidence="9" key="1">
    <citation type="journal article" date="2019" name="Int. J. Syst. Evol. Microbiol.">
        <title>The Global Catalogue of Microorganisms (GCM) 10K type strain sequencing project: providing services to taxonomists for standard genome sequencing and annotation.</title>
        <authorList>
            <consortium name="The Broad Institute Genomics Platform"/>
            <consortium name="The Broad Institute Genome Sequencing Center for Infectious Disease"/>
            <person name="Wu L."/>
            <person name="Ma J."/>
        </authorList>
    </citation>
    <scope>NUCLEOTIDE SEQUENCE [LARGE SCALE GENOMIC DNA]</scope>
    <source>
        <strain evidence="9">CGMCC 1.10130</strain>
    </source>
</reference>
<dbReference type="NCBIfam" id="TIGR01782">
    <property type="entry name" value="TonB-Xanth-Caul"/>
    <property type="match status" value="1"/>
</dbReference>
<feature type="chain" id="PRO_5035310097" evidence="5">
    <location>
        <begin position="31"/>
        <end position="934"/>
    </location>
</feature>
<dbReference type="InterPro" id="IPR037066">
    <property type="entry name" value="Plug_dom_sf"/>
</dbReference>
<keyword evidence="3" id="KW-0998">Cell outer membrane</keyword>
<evidence type="ECO:0000256" key="2">
    <source>
        <dbReference type="ARBA" id="ARBA00023136"/>
    </source>
</evidence>
<evidence type="ECO:0000256" key="4">
    <source>
        <dbReference type="RuleBase" id="RU003357"/>
    </source>
</evidence>
<feature type="domain" description="TonB-dependent receptor-like beta-barrel" evidence="6">
    <location>
        <begin position="328"/>
        <end position="901"/>
    </location>
</feature>
<feature type="signal peptide" evidence="5">
    <location>
        <begin position="1"/>
        <end position="30"/>
    </location>
</feature>
<dbReference type="GO" id="GO:0009279">
    <property type="term" value="C:cell outer membrane"/>
    <property type="evidence" value="ECO:0007669"/>
    <property type="project" value="UniProtKB-SubCell"/>
</dbReference>
<dbReference type="Gene3D" id="2.40.170.20">
    <property type="entry name" value="TonB-dependent receptor, beta-barrel domain"/>
    <property type="match status" value="1"/>
</dbReference>
<dbReference type="InterPro" id="IPR012910">
    <property type="entry name" value="Plug_dom"/>
</dbReference>
<keyword evidence="5" id="KW-0732">Signal</keyword>
<dbReference type="InterPro" id="IPR010104">
    <property type="entry name" value="TonB_rcpt_bac"/>
</dbReference>
<dbReference type="InterPro" id="IPR036942">
    <property type="entry name" value="Beta-barrel_TonB_sf"/>
</dbReference>
<evidence type="ECO:0000256" key="3">
    <source>
        <dbReference type="ARBA" id="ARBA00023237"/>
    </source>
</evidence>
<dbReference type="EMBL" id="BMDX01000018">
    <property type="protein sequence ID" value="GGA85482.1"/>
    <property type="molecule type" value="Genomic_DNA"/>
</dbReference>
<evidence type="ECO:0000259" key="6">
    <source>
        <dbReference type="Pfam" id="PF00593"/>
    </source>
</evidence>
<evidence type="ECO:0000256" key="1">
    <source>
        <dbReference type="ARBA" id="ARBA00004442"/>
    </source>
</evidence>
<gene>
    <name evidence="8" type="ORF">GCM10011369_29390</name>
</gene>
<accession>A0A8J2U856</accession>
<keyword evidence="8" id="KW-0675">Receptor</keyword>
<sequence>METHNMKLTIKLLSLAVATALAGGMNAAIAQEQVAQEQNEDTEVIQVRGIRGSLDKAVGIKRTSSGVVDAISAEDIGKFPDTNLAESLQRITGISIDRNNNEGSQVTVRGFGPSFNLVTLNGRQMPTSNALGNDSAGGRTNSRSFSFEEISADSVSGVEVFKTGKAHVSSGGIGATIDIKTSRPLDLEDNTLMFKVQGNIDTSNEKGDDITPEVSGLYSKVFETDMGNVGLLVNASFSERHSRKEFVAINGWIGDRNNEWQPGIDDSNIDRSKNPEGYYWSPQDFSINTSDHERERTNAQFVLQYAPNDDWVATLDYTLSRYDEQIERTNIAWWYDFWKVEGFTDANGTVVKATTANHRINHYGFYNDLETENDSIGLNLTWQATDELKFELDYHDSTSESQPDGTVAENLAILSGKEFDDDLTLDMTNGVPIATILDRNGDSFTTEGLMGDLGIARGYQVKNDIEQIQLHGSWELYMGPLVALNFGVSNTDFQYDSSRRLQFSFLSELDFSELDIDWVKVNGVPGLNTAAEFDPKHLLELGEEQGLIAPEFPADLDRVEEETTAMYVSADFEFEVAGYDVNVNAGLRYEDTDVTGSSESNLPYAYQYVTISELLPLYYENGATLESIKASYDEYLPNLDINVNLTDDLIARFAVSRTMTRSDLPALSPATNLTMYRPGGPYTAGQGNPGLEPYTSDNIDLSLEWYYTDASYVSIGYFDKSVENFIGTDTEQRIINGADGTPLTDPSINPRPGCPDGENPQCQSQAGDPVMNWDVTTPMNMEDASVDGWEMALQHVFGETGFGTIINATFVDGDVEYDVFSVEQTVALTGLSDSANFVGFYEKDGIQVRVAYNWRDDFLLKTDQPARGDEPVFTEAYGQWDMNASYDINDNFTVYLDAINITGEDARSHGRFKNQLIDSQEYKTRYAIGVRGKF</sequence>
<keyword evidence="2 4" id="KW-0472">Membrane</keyword>
<proteinExistence type="inferred from homology"/>
<comment type="subcellular location">
    <subcellularLocation>
        <location evidence="1 4">Cell outer membrane</location>
    </subcellularLocation>
</comment>
<dbReference type="Pfam" id="PF00593">
    <property type="entry name" value="TonB_dep_Rec_b-barrel"/>
    <property type="match status" value="1"/>
</dbReference>
<dbReference type="InterPro" id="IPR000531">
    <property type="entry name" value="Beta-barrel_TonB"/>
</dbReference>
<evidence type="ECO:0000313" key="9">
    <source>
        <dbReference type="Proteomes" id="UP000619743"/>
    </source>
</evidence>
<keyword evidence="9" id="KW-1185">Reference proteome</keyword>
<dbReference type="PANTHER" id="PTHR40980:SF3">
    <property type="entry name" value="TONB-DEPENDENT RECEPTOR-LIKE BETA-BARREL DOMAIN-CONTAINING PROTEIN"/>
    <property type="match status" value="1"/>
</dbReference>
<dbReference type="OrthoDB" id="8727862at2"/>
<dbReference type="Pfam" id="PF07715">
    <property type="entry name" value="Plug"/>
    <property type="match status" value="1"/>
</dbReference>
<evidence type="ECO:0000259" key="7">
    <source>
        <dbReference type="Pfam" id="PF07715"/>
    </source>
</evidence>
<name>A0A8J2U856_9GAMM</name>
<dbReference type="AlphaFoldDB" id="A0A8J2U856"/>
<protein>
    <submittedName>
        <fullName evidence="8">TonB-dependent receptor</fullName>
    </submittedName>
</protein>
<feature type="domain" description="TonB-dependent receptor plug" evidence="7">
    <location>
        <begin position="61"/>
        <end position="174"/>
    </location>
</feature>
<dbReference type="CDD" id="cd01347">
    <property type="entry name" value="ligand_gated_channel"/>
    <property type="match status" value="1"/>
</dbReference>
<organism evidence="8 9">
    <name type="scientific">Neiella marina</name>
    <dbReference type="NCBI Taxonomy" id="508461"/>
    <lineage>
        <taxon>Bacteria</taxon>
        <taxon>Pseudomonadati</taxon>
        <taxon>Pseudomonadota</taxon>
        <taxon>Gammaproteobacteria</taxon>
        <taxon>Alteromonadales</taxon>
        <taxon>Echinimonadaceae</taxon>
        <taxon>Neiella</taxon>
    </lineage>
</organism>
<dbReference type="SUPFAM" id="SSF56935">
    <property type="entry name" value="Porins"/>
    <property type="match status" value="1"/>
</dbReference>
<comment type="similarity">
    <text evidence="4">Belongs to the TonB-dependent receptor family.</text>
</comment>
<dbReference type="PANTHER" id="PTHR40980">
    <property type="entry name" value="PLUG DOMAIN-CONTAINING PROTEIN"/>
    <property type="match status" value="1"/>
</dbReference>